<dbReference type="EMBL" id="ASHM01005710">
    <property type="protein sequence ID" value="PNY12976.1"/>
    <property type="molecule type" value="Genomic_DNA"/>
</dbReference>
<evidence type="ECO:0000313" key="3">
    <source>
        <dbReference type="EMBL" id="PNY12976.1"/>
    </source>
</evidence>
<dbReference type="InterPro" id="IPR053151">
    <property type="entry name" value="RNase_H-like"/>
</dbReference>
<dbReference type="CDD" id="cd06222">
    <property type="entry name" value="RNase_H_like"/>
    <property type="match status" value="1"/>
</dbReference>
<dbReference type="SUPFAM" id="SSF53098">
    <property type="entry name" value="Ribonuclease H-like"/>
    <property type="match status" value="1"/>
</dbReference>
<dbReference type="AlphaFoldDB" id="A0A2K3PCF8"/>
<reference evidence="3 4" key="1">
    <citation type="journal article" date="2014" name="Am. J. Bot.">
        <title>Genome assembly and annotation for red clover (Trifolium pratense; Fabaceae).</title>
        <authorList>
            <person name="Istvanek J."/>
            <person name="Jaros M."/>
            <person name="Krenek A."/>
            <person name="Repkova J."/>
        </authorList>
    </citation>
    <scope>NUCLEOTIDE SEQUENCE [LARGE SCALE GENOMIC DNA]</scope>
    <source>
        <strain evidence="4">cv. Tatra</strain>
        <tissue evidence="3">Young leaves</tissue>
    </source>
</reference>
<dbReference type="ExpressionAtlas" id="A0A2K3PCF8">
    <property type="expression patterns" value="baseline"/>
</dbReference>
<gene>
    <name evidence="3" type="ORF">L195_g009621</name>
</gene>
<sequence>MLLNTDGAAKKETGMTGCGGLLRDSNGRWVVRFAKNLGNTNAYMADLWGLYEGSAKAWSIIRRIKQLLDLNWNVRISHTCREANRCADVLANMWCIAQHGLHVFDIPPPKGPNSTLNGPMFFYDSICTMAKRKGRGRPKGSSVQKKAKQSANAETAVLDNPSNELEIDPEFMEEQETACTASDGNFHNASKKYLLCWYHGKEKGKGSV</sequence>
<accession>A0A2K3PCF8</accession>
<organism evidence="3 4">
    <name type="scientific">Trifolium pratense</name>
    <name type="common">Red clover</name>
    <dbReference type="NCBI Taxonomy" id="57577"/>
    <lineage>
        <taxon>Eukaryota</taxon>
        <taxon>Viridiplantae</taxon>
        <taxon>Streptophyta</taxon>
        <taxon>Embryophyta</taxon>
        <taxon>Tracheophyta</taxon>
        <taxon>Spermatophyta</taxon>
        <taxon>Magnoliopsida</taxon>
        <taxon>eudicotyledons</taxon>
        <taxon>Gunneridae</taxon>
        <taxon>Pentapetalae</taxon>
        <taxon>rosids</taxon>
        <taxon>fabids</taxon>
        <taxon>Fabales</taxon>
        <taxon>Fabaceae</taxon>
        <taxon>Papilionoideae</taxon>
        <taxon>50 kb inversion clade</taxon>
        <taxon>NPAAA clade</taxon>
        <taxon>Hologalegina</taxon>
        <taxon>IRL clade</taxon>
        <taxon>Trifolieae</taxon>
        <taxon>Trifolium</taxon>
    </lineage>
</organism>
<dbReference type="GO" id="GO:0003676">
    <property type="term" value="F:nucleic acid binding"/>
    <property type="evidence" value="ECO:0007669"/>
    <property type="project" value="InterPro"/>
</dbReference>
<dbReference type="InterPro" id="IPR036397">
    <property type="entry name" value="RNaseH_sf"/>
</dbReference>
<protein>
    <submittedName>
        <fullName evidence="3">ATP synthase subunit-like protein</fullName>
    </submittedName>
</protein>
<dbReference type="InterPro" id="IPR044730">
    <property type="entry name" value="RNase_H-like_dom_plant"/>
</dbReference>
<reference evidence="3 4" key="2">
    <citation type="journal article" date="2017" name="Front. Plant Sci.">
        <title>Gene Classification and Mining of Molecular Markers Useful in Red Clover (Trifolium pratense) Breeding.</title>
        <authorList>
            <person name="Istvanek J."/>
            <person name="Dluhosova J."/>
            <person name="Dluhos P."/>
            <person name="Patkova L."/>
            <person name="Nedelnik J."/>
            <person name="Repkova J."/>
        </authorList>
    </citation>
    <scope>NUCLEOTIDE SEQUENCE [LARGE SCALE GENOMIC DNA]</scope>
    <source>
        <strain evidence="4">cv. Tatra</strain>
        <tissue evidence="3">Young leaves</tissue>
    </source>
</reference>
<feature type="domain" description="RNase H type-1" evidence="2">
    <location>
        <begin position="4"/>
        <end position="59"/>
    </location>
</feature>
<evidence type="ECO:0000313" key="4">
    <source>
        <dbReference type="Proteomes" id="UP000236291"/>
    </source>
</evidence>
<dbReference type="Pfam" id="PF13456">
    <property type="entry name" value="RVT_3"/>
    <property type="match status" value="1"/>
</dbReference>
<name>A0A2K3PCF8_TRIPR</name>
<feature type="compositionally biased region" description="Polar residues" evidence="1">
    <location>
        <begin position="141"/>
        <end position="153"/>
    </location>
</feature>
<dbReference type="PANTHER" id="PTHR47723:SF13">
    <property type="entry name" value="PUTATIVE-RELATED"/>
    <property type="match status" value="1"/>
</dbReference>
<evidence type="ECO:0000256" key="1">
    <source>
        <dbReference type="SAM" id="MobiDB-lite"/>
    </source>
</evidence>
<dbReference type="STRING" id="57577.A0A2K3PCF8"/>
<dbReference type="Gene3D" id="3.30.420.10">
    <property type="entry name" value="Ribonuclease H-like superfamily/Ribonuclease H"/>
    <property type="match status" value="1"/>
</dbReference>
<evidence type="ECO:0000259" key="2">
    <source>
        <dbReference type="Pfam" id="PF13456"/>
    </source>
</evidence>
<dbReference type="InterPro" id="IPR012337">
    <property type="entry name" value="RNaseH-like_sf"/>
</dbReference>
<dbReference type="GO" id="GO:0004523">
    <property type="term" value="F:RNA-DNA hybrid ribonuclease activity"/>
    <property type="evidence" value="ECO:0007669"/>
    <property type="project" value="InterPro"/>
</dbReference>
<dbReference type="InterPro" id="IPR002156">
    <property type="entry name" value="RNaseH_domain"/>
</dbReference>
<proteinExistence type="predicted"/>
<feature type="region of interest" description="Disordered" evidence="1">
    <location>
        <begin position="132"/>
        <end position="163"/>
    </location>
</feature>
<dbReference type="Proteomes" id="UP000236291">
    <property type="component" value="Unassembled WGS sequence"/>
</dbReference>
<comment type="caution">
    <text evidence="3">The sequence shown here is derived from an EMBL/GenBank/DDBJ whole genome shotgun (WGS) entry which is preliminary data.</text>
</comment>
<dbReference type="PANTHER" id="PTHR47723">
    <property type="entry name" value="OS05G0353850 PROTEIN"/>
    <property type="match status" value="1"/>
</dbReference>